<keyword evidence="4" id="KW-0677">Repeat</keyword>
<dbReference type="OMA" id="AQEGAMS"/>
<evidence type="ECO:0000256" key="5">
    <source>
        <dbReference type="ARBA" id="ARBA00022927"/>
    </source>
</evidence>
<evidence type="ECO:0000256" key="2">
    <source>
        <dbReference type="ARBA" id="ARBA00022448"/>
    </source>
</evidence>
<keyword evidence="7" id="KW-0812">Transmembrane</keyword>
<evidence type="ECO:0000256" key="4">
    <source>
        <dbReference type="ARBA" id="ARBA00022737"/>
    </source>
</evidence>
<sequence>MNSFHSASGSWSPTTKQIQEVLELLQLFESSDNKKQLEAYHRLEELQKDDQFAACCARVFMETPQKEEIRQRAGLLMKTCLEQRSSEMPTAILRACQEMILKCVPDPSDCIRRAAAVTIVAMVRKQGLSEWPNLLESLLNLLKQYSDADHIINRLGVIYTFDLLLEDIGEEIVHHKCSEPILRGLFHFVREKDLGIRGKCLSALLSFFRCQSPLLTHKIDTYIKLIVDLIKDPRMDNDVEMILCDTLIITMIQYWNLYNLYVCDIFNFMLKCTESENDPCAMQAIEFWSFYANDSDKDQTVLQNFLPKLCPVLLQRICYTPSLLEFFDPESDDCSKAMDKEEDIKPIHYHGRSDGPKHPKIDQEIDEGDTKWNVRKASMCALESLTKCPDLAQSLLKQVGPLIITYLKSSNYLVSFFFFLIPFLFFVFIEREAGLFTFGALCANGFELVAPQLPKMVPYILQQLNDKYVLVWLPGFNVMMFGDFSAYLLWNITCNQEFFDDQKNGNNNNKQIKKKQTKKQGKQKKENVWDRGSNILNQSRQTEHSLSSFVEPTVNTFAKGLKLYQVIKQYTFFFCARDYILLCPIVNYVISLCFIFFNQTVERGKILVEPKLMDALLPPLLKRWIASQTSMSVFPIIECLTQLVTYMGPVSHFQHTYVQSIFEQALQLGCWVNNEQTKFNNEMKSGQEKLDESTLTDPPNPDYWLSSLDLLAILCEKTQPQFTKLAFGKSADQPKLLDVLHCAIVESHPLVKRNALTLFGNLIVHCTDHIDPYAGKFMPLCIENLNPHNDIVFASANWCVLVALEKYKSKMNIYGKSDDKAIKHLVKSNAAISLARLIETFPNETSKLWDKFGVDWILALTLVPENKEKEMAFQVLLDVISTNPKTVVDHKQLLHAFFCAICSWNNPSQILQKAFGKVCVLYVRFEFGKHEKAEAKKKTQKESNNIT</sequence>
<comment type="subcellular location">
    <subcellularLocation>
        <location evidence="1">Cytoplasm</location>
    </subcellularLocation>
</comment>
<name>X6PGT6_RETFI</name>
<dbReference type="InterPro" id="IPR040122">
    <property type="entry name" value="Importin_beta"/>
</dbReference>
<accession>X6PGT6</accession>
<keyword evidence="7" id="KW-1133">Transmembrane helix</keyword>
<feature type="transmembrane region" description="Helical" evidence="7">
    <location>
        <begin position="469"/>
        <end position="490"/>
    </location>
</feature>
<keyword evidence="9" id="KW-1185">Reference proteome</keyword>
<dbReference type="OrthoDB" id="951172at2759"/>
<keyword evidence="5" id="KW-0653">Protein transport</keyword>
<feature type="transmembrane region" description="Helical" evidence="7">
    <location>
        <begin position="412"/>
        <end position="429"/>
    </location>
</feature>
<dbReference type="PANTHER" id="PTHR10527">
    <property type="entry name" value="IMPORTIN BETA"/>
    <property type="match status" value="1"/>
</dbReference>
<keyword evidence="2" id="KW-0813">Transport</keyword>
<reference evidence="8 9" key="1">
    <citation type="journal article" date="2013" name="Curr. Biol.">
        <title>The Genome of the Foraminiferan Reticulomyxa filosa.</title>
        <authorList>
            <person name="Glockner G."/>
            <person name="Hulsmann N."/>
            <person name="Schleicher M."/>
            <person name="Noegel A.A."/>
            <person name="Eichinger L."/>
            <person name="Gallinger C."/>
            <person name="Pawlowski J."/>
            <person name="Sierra R."/>
            <person name="Euteneuer U."/>
            <person name="Pillet L."/>
            <person name="Moustafa A."/>
            <person name="Platzer M."/>
            <person name="Groth M."/>
            <person name="Szafranski K."/>
            <person name="Schliwa M."/>
        </authorList>
    </citation>
    <scope>NUCLEOTIDE SEQUENCE [LARGE SCALE GENOMIC DNA]</scope>
</reference>
<dbReference type="Gene3D" id="1.25.10.10">
    <property type="entry name" value="Leucine-rich Repeat Variant"/>
    <property type="match status" value="1"/>
</dbReference>
<evidence type="ECO:0000256" key="3">
    <source>
        <dbReference type="ARBA" id="ARBA00022490"/>
    </source>
</evidence>
<keyword evidence="7" id="KW-0472">Membrane</keyword>
<dbReference type="GO" id="GO:0006606">
    <property type="term" value="P:protein import into nucleus"/>
    <property type="evidence" value="ECO:0007669"/>
    <property type="project" value="InterPro"/>
</dbReference>
<feature type="compositionally biased region" description="Basic residues" evidence="6">
    <location>
        <begin position="511"/>
        <end position="522"/>
    </location>
</feature>
<evidence type="ECO:0000256" key="6">
    <source>
        <dbReference type="SAM" id="MobiDB-lite"/>
    </source>
</evidence>
<evidence type="ECO:0000313" key="9">
    <source>
        <dbReference type="Proteomes" id="UP000023152"/>
    </source>
</evidence>
<evidence type="ECO:0000256" key="7">
    <source>
        <dbReference type="SAM" id="Phobius"/>
    </source>
</evidence>
<comment type="caution">
    <text evidence="8">The sequence shown here is derived from an EMBL/GenBank/DDBJ whole genome shotgun (WGS) entry which is preliminary data.</text>
</comment>
<dbReference type="SUPFAM" id="SSF48371">
    <property type="entry name" value="ARM repeat"/>
    <property type="match status" value="1"/>
</dbReference>
<evidence type="ECO:0000313" key="8">
    <source>
        <dbReference type="EMBL" id="ETO36877.1"/>
    </source>
</evidence>
<keyword evidence="3" id="KW-0963">Cytoplasm</keyword>
<dbReference type="InterPro" id="IPR011989">
    <property type="entry name" value="ARM-like"/>
</dbReference>
<dbReference type="EMBL" id="ASPP01000192">
    <property type="protein sequence ID" value="ETO36877.1"/>
    <property type="molecule type" value="Genomic_DNA"/>
</dbReference>
<feature type="region of interest" description="Disordered" evidence="6">
    <location>
        <begin position="505"/>
        <end position="527"/>
    </location>
</feature>
<dbReference type="GO" id="GO:0005737">
    <property type="term" value="C:cytoplasm"/>
    <property type="evidence" value="ECO:0007669"/>
    <property type="project" value="UniProtKB-SubCell"/>
</dbReference>
<protein>
    <recommendedName>
        <fullName evidence="10">Importin N-terminal domain-containing protein</fullName>
    </recommendedName>
</protein>
<organism evidence="8 9">
    <name type="scientific">Reticulomyxa filosa</name>
    <dbReference type="NCBI Taxonomy" id="46433"/>
    <lineage>
        <taxon>Eukaryota</taxon>
        <taxon>Sar</taxon>
        <taxon>Rhizaria</taxon>
        <taxon>Retaria</taxon>
        <taxon>Foraminifera</taxon>
        <taxon>Monothalamids</taxon>
        <taxon>Reticulomyxidae</taxon>
        <taxon>Reticulomyxa</taxon>
    </lineage>
</organism>
<gene>
    <name evidence="8" type="ORF">RFI_00185</name>
</gene>
<feature type="transmembrane region" description="Helical" evidence="7">
    <location>
        <begin position="579"/>
        <end position="597"/>
    </location>
</feature>
<dbReference type="AlphaFoldDB" id="X6PGT6"/>
<evidence type="ECO:0000256" key="1">
    <source>
        <dbReference type="ARBA" id="ARBA00004496"/>
    </source>
</evidence>
<dbReference type="Proteomes" id="UP000023152">
    <property type="component" value="Unassembled WGS sequence"/>
</dbReference>
<evidence type="ECO:0008006" key="10">
    <source>
        <dbReference type="Google" id="ProtNLM"/>
    </source>
</evidence>
<dbReference type="InterPro" id="IPR016024">
    <property type="entry name" value="ARM-type_fold"/>
</dbReference>
<proteinExistence type="predicted"/>